<comment type="caution">
    <text evidence="3">The sequence shown here is derived from an EMBL/GenBank/DDBJ whole genome shotgun (WGS) entry which is preliminary data.</text>
</comment>
<accession>A0A0A6UF74</accession>
<dbReference type="GO" id="GO:0003743">
    <property type="term" value="F:translation initiation factor activity"/>
    <property type="evidence" value="ECO:0007669"/>
    <property type="project" value="UniProtKB-KW"/>
</dbReference>
<feature type="compositionally biased region" description="Basic and acidic residues" evidence="1">
    <location>
        <begin position="520"/>
        <end position="533"/>
    </location>
</feature>
<proteinExistence type="predicted"/>
<feature type="compositionally biased region" description="Low complexity" evidence="1">
    <location>
        <begin position="311"/>
        <end position="323"/>
    </location>
</feature>
<keyword evidence="3" id="KW-0396">Initiation factor</keyword>
<dbReference type="STRING" id="1869.MB27_27185"/>
<feature type="transmembrane region" description="Helical" evidence="2">
    <location>
        <begin position="35"/>
        <end position="61"/>
    </location>
</feature>
<keyword evidence="2" id="KW-0812">Transmembrane</keyword>
<gene>
    <name evidence="3" type="ORF">MB27_27185</name>
</gene>
<feature type="transmembrane region" description="Helical" evidence="2">
    <location>
        <begin position="67"/>
        <end position="88"/>
    </location>
</feature>
<dbReference type="AlphaFoldDB" id="A0A0A6UF74"/>
<feature type="compositionally biased region" description="Basic and acidic residues" evidence="1">
    <location>
        <begin position="368"/>
        <end position="431"/>
    </location>
</feature>
<sequence length="619" mass="69186">MARSKNNKASAAPRAAAVDVGSTGTRPASKIEVTLLTLSILAAVWCVSMMTAPGRIGYAYFFAYLDFYIGVVSLVSLSITIMIGLVATDRLVLSIRQRVLLQSAHRTTGVIAVGSLVAHVWTKFAMGYIGVLDIFVPFMVTGTPLRWLYVGFGTISGWIMILVLWSGIARAKFIGRGRPWMWRGIHSISYLMWPIALTHGLSAGRPAATWVTVSYLLCVLGVLVGLAVRLSVSLNRRKDFASPAGVGAAKPSETGTLVPTAVAPIRRPSRPAADLLAPAGGAPQLQQTQAWAPAARPVSPAPEPAVRPISPAARPVSPAARPVSPAPAPAEDDYEPRGRRGAEPEAPAPRQRRSVEDDERYDTQTRMSRRDLDDERYRYDDEPAPRSRGGRSEMYDEPPRARGRRFEDDEPAPRRRYEDDEPAPRRHREDPEVTGTRMRRDDLEVTGARMRRDDLETTGARMRRDDLETTGARMRRDDLETTGARMRRDDLETTGARMRRYEDDEPRARGRRRADDEYDEGPRSRSARYDDVPTPRTARSARYEEPRHEEPRYEPEPPRRPSRSEFVDLADGPAYPADDTPTLVDSGSRRNRRSEPRRSRDDSEDGYFSQLRGDVRETN</sequence>
<dbReference type="eggNOG" id="COG4097">
    <property type="taxonomic scope" value="Bacteria"/>
</dbReference>
<keyword evidence="3" id="KW-0648">Protein biosynthesis</keyword>
<keyword evidence="4" id="KW-1185">Reference proteome</keyword>
<evidence type="ECO:0000256" key="1">
    <source>
        <dbReference type="SAM" id="MobiDB-lite"/>
    </source>
</evidence>
<dbReference type="RefSeq" id="WP_043528991.1">
    <property type="nucleotide sequence ID" value="NZ_BAABKU010000029.1"/>
</dbReference>
<feature type="compositionally biased region" description="Low complexity" evidence="1">
    <location>
        <begin position="272"/>
        <end position="290"/>
    </location>
</feature>
<dbReference type="OrthoDB" id="4282511at2"/>
<organism evidence="3 4">
    <name type="scientific">Actinoplanes utahensis</name>
    <dbReference type="NCBI Taxonomy" id="1869"/>
    <lineage>
        <taxon>Bacteria</taxon>
        <taxon>Bacillati</taxon>
        <taxon>Actinomycetota</taxon>
        <taxon>Actinomycetes</taxon>
        <taxon>Micromonosporales</taxon>
        <taxon>Micromonosporaceae</taxon>
        <taxon>Actinoplanes</taxon>
    </lineage>
</organism>
<feature type="compositionally biased region" description="Basic and acidic residues" evidence="1">
    <location>
        <begin position="541"/>
        <end position="566"/>
    </location>
</feature>
<dbReference type="Proteomes" id="UP000054537">
    <property type="component" value="Unassembled WGS sequence"/>
</dbReference>
<evidence type="ECO:0000256" key="2">
    <source>
        <dbReference type="SAM" id="Phobius"/>
    </source>
</evidence>
<feature type="compositionally biased region" description="Basic and acidic residues" evidence="1">
    <location>
        <begin position="499"/>
        <end position="508"/>
    </location>
</feature>
<feature type="transmembrane region" description="Helical" evidence="2">
    <location>
        <begin position="109"/>
        <end position="135"/>
    </location>
</feature>
<name>A0A0A6UF74_ACTUT</name>
<keyword evidence="2" id="KW-1133">Transmembrane helix</keyword>
<feature type="transmembrane region" description="Helical" evidence="2">
    <location>
        <begin position="180"/>
        <end position="201"/>
    </location>
</feature>
<feature type="transmembrane region" description="Helical" evidence="2">
    <location>
        <begin position="147"/>
        <end position="168"/>
    </location>
</feature>
<dbReference type="EMBL" id="JRTT01000038">
    <property type="protein sequence ID" value="KHD74685.1"/>
    <property type="molecule type" value="Genomic_DNA"/>
</dbReference>
<reference evidence="3 4" key="1">
    <citation type="submission" date="2014-10" db="EMBL/GenBank/DDBJ databases">
        <title>Draft genome sequence of Actinoplanes utahensis NRRL 12052.</title>
        <authorList>
            <person name="Velasco-Bucheli B."/>
            <person name="del Cerro C."/>
            <person name="Hormigo D."/>
            <person name="Garcia J.L."/>
            <person name="Acebal C."/>
            <person name="Arroyo M."/>
            <person name="de la Mata I."/>
        </authorList>
    </citation>
    <scope>NUCLEOTIDE SEQUENCE [LARGE SCALE GENOMIC DNA]</scope>
    <source>
        <strain evidence="3 4">NRRL 12052</strain>
    </source>
</reference>
<protein>
    <submittedName>
        <fullName evidence="3">Translation initiation factor III</fullName>
    </submittedName>
</protein>
<keyword evidence="2" id="KW-0472">Membrane</keyword>
<evidence type="ECO:0000313" key="3">
    <source>
        <dbReference type="EMBL" id="KHD74685.1"/>
    </source>
</evidence>
<feature type="region of interest" description="Disordered" evidence="1">
    <location>
        <begin position="272"/>
        <end position="619"/>
    </location>
</feature>
<evidence type="ECO:0000313" key="4">
    <source>
        <dbReference type="Proteomes" id="UP000054537"/>
    </source>
</evidence>
<feature type="transmembrane region" description="Helical" evidence="2">
    <location>
        <begin position="207"/>
        <end position="228"/>
    </location>
</feature>